<organism evidence="2 3">
    <name type="scientific">Desulfofundulus thermosubterraneus DSM 16057</name>
    <dbReference type="NCBI Taxonomy" id="1121432"/>
    <lineage>
        <taxon>Bacteria</taxon>
        <taxon>Bacillati</taxon>
        <taxon>Bacillota</taxon>
        <taxon>Clostridia</taxon>
        <taxon>Eubacteriales</taxon>
        <taxon>Peptococcaceae</taxon>
        <taxon>Desulfofundulus</taxon>
    </lineage>
</organism>
<dbReference type="AlphaFoldDB" id="A0A1M6IB98"/>
<evidence type="ECO:0000313" key="2">
    <source>
        <dbReference type="EMBL" id="SHJ31687.1"/>
    </source>
</evidence>
<name>A0A1M6IB98_9FIRM</name>
<reference evidence="3" key="1">
    <citation type="submission" date="2016-11" db="EMBL/GenBank/DDBJ databases">
        <authorList>
            <person name="Varghese N."/>
            <person name="Submissions S."/>
        </authorList>
    </citation>
    <scope>NUCLEOTIDE SEQUENCE [LARGE SCALE GENOMIC DNA]</scope>
    <source>
        <strain evidence="3">DSM 16057</strain>
    </source>
</reference>
<dbReference type="InterPro" id="IPR038765">
    <property type="entry name" value="Papain-like_cys_pep_sf"/>
</dbReference>
<evidence type="ECO:0000259" key="1">
    <source>
        <dbReference type="Pfam" id="PF01841"/>
    </source>
</evidence>
<evidence type="ECO:0000313" key="3">
    <source>
        <dbReference type="Proteomes" id="UP000184529"/>
    </source>
</evidence>
<dbReference type="Pfam" id="PF01841">
    <property type="entry name" value="Transglut_core"/>
    <property type="match status" value="1"/>
</dbReference>
<feature type="domain" description="Transglutaminase-like" evidence="1">
    <location>
        <begin position="4"/>
        <end position="99"/>
    </location>
</feature>
<proteinExistence type="predicted"/>
<accession>A0A1M6IB98</accession>
<keyword evidence="3" id="KW-1185">Reference proteome</keyword>
<dbReference type="STRING" id="1121432.SAMN02745219_02255"/>
<dbReference type="InterPro" id="IPR002931">
    <property type="entry name" value="Transglutaminase-like"/>
</dbReference>
<gene>
    <name evidence="2" type="ORF">SAMN02745219_02255</name>
</gene>
<dbReference type="RefSeq" id="WP_072869690.1">
    <property type="nucleotide sequence ID" value="NZ_FQZM01000028.1"/>
</dbReference>
<dbReference type="Gene3D" id="3.10.620.30">
    <property type="match status" value="1"/>
</dbReference>
<sequence length="196" mass="22285">MDIKTILNWKNKNFHTVPAGGKYVGKITVNEIIQKKQLSGCHDHALLVGSILRKYGFPVVMVDATGIQFSLDYPKKTKSFSGHVFLEVYIDDKWILLDPTSGKYITNYNPFNPIIPIKLGQEYKGYYVMLKGLDPDDYGINNIQQLINKQIEYSNIIKNSIDSVSYPNHYAISNLCDLQNSICVRLSPGYTNNSQR</sequence>
<dbReference type="SUPFAM" id="SSF54001">
    <property type="entry name" value="Cysteine proteinases"/>
    <property type="match status" value="1"/>
</dbReference>
<dbReference type="EMBL" id="FQZM01000028">
    <property type="protein sequence ID" value="SHJ31687.1"/>
    <property type="molecule type" value="Genomic_DNA"/>
</dbReference>
<protein>
    <submittedName>
        <fullName evidence="2">Transglutaminase-like superfamily protein</fullName>
    </submittedName>
</protein>
<dbReference type="Proteomes" id="UP000184529">
    <property type="component" value="Unassembled WGS sequence"/>
</dbReference>